<dbReference type="PANTHER" id="PTHR47237">
    <property type="entry name" value="SLL0310 PROTEIN"/>
    <property type="match status" value="1"/>
</dbReference>
<dbReference type="InParanoid" id="A0A0D2ATD1"/>
<dbReference type="Gene3D" id="3.40.630.90">
    <property type="match status" value="1"/>
</dbReference>
<dbReference type="GO" id="GO:0016747">
    <property type="term" value="F:acyltransferase activity, transferring groups other than amino-acyl groups"/>
    <property type="evidence" value="ECO:0007669"/>
    <property type="project" value="InterPro"/>
</dbReference>
<dbReference type="SUPFAM" id="SSF55729">
    <property type="entry name" value="Acyl-CoA N-acyltransferases (Nat)"/>
    <property type="match status" value="1"/>
</dbReference>
<name>A0A0D2ATD1_9PEZI</name>
<dbReference type="Pfam" id="PF00583">
    <property type="entry name" value="Acetyltransf_1"/>
    <property type="match status" value="1"/>
</dbReference>
<proteinExistence type="predicted"/>
<dbReference type="HOGENOM" id="CLU_945108_0_0_1"/>
<accession>A0A0D2ATD1</accession>
<dbReference type="PROSITE" id="PS51186">
    <property type="entry name" value="GNAT"/>
    <property type="match status" value="1"/>
</dbReference>
<sequence>MATDDRECIVRPAKNIDEAARLWWPFMQVLGWNRAEKDIITHYAAATRHIGPAGWLHVASKSRPDEAQGCVVAFVFDNKTGWVGFFCVKEPVRGLGWGSALFKRLLEEFTKAGVEYVGLDGVEEQVKTYERRGFVDTALVRLMTRKGVMEVPLADGFAHASGHERLVPLEDIPTEVLVASDLSITGFERSTTWSKEALFDRDDAWGLALIREGVKEDLEGWILVRSCEHGFRFGPLYAQTKQDARFLLHQAMYRLQGSKGDYIAEVWPQNPAAVEVFEELGWAWCKIDYHRMWLNGNVPAAQLAGGKAEKEMFAIFDAAQS</sequence>
<dbReference type="VEuPathDB" id="FungiDB:PV09_06224"/>
<organism evidence="2 3">
    <name type="scientific">Verruconis gallopava</name>
    <dbReference type="NCBI Taxonomy" id="253628"/>
    <lineage>
        <taxon>Eukaryota</taxon>
        <taxon>Fungi</taxon>
        <taxon>Dikarya</taxon>
        <taxon>Ascomycota</taxon>
        <taxon>Pezizomycotina</taxon>
        <taxon>Dothideomycetes</taxon>
        <taxon>Pleosporomycetidae</taxon>
        <taxon>Venturiales</taxon>
        <taxon>Sympoventuriaceae</taxon>
        <taxon>Verruconis</taxon>
    </lineage>
</organism>
<evidence type="ECO:0000313" key="3">
    <source>
        <dbReference type="Proteomes" id="UP000053259"/>
    </source>
</evidence>
<gene>
    <name evidence="2" type="ORF">PV09_06224</name>
</gene>
<dbReference type="InterPro" id="IPR041496">
    <property type="entry name" value="YitH/HolE_GNAT"/>
</dbReference>
<dbReference type="Gene3D" id="3.40.630.30">
    <property type="match status" value="1"/>
</dbReference>
<protein>
    <recommendedName>
        <fullName evidence="1">N-acetyltransferase domain-containing protein</fullName>
    </recommendedName>
</protein>
<reference evidence="2 3" key="1">
    <citation type="submission" date="2015-01" db="EMBL/GenBank/DDBJ databases">
        <title>The Genome Sequence of Ochroconis gallopava CBS43764.</title>
        <authorList>
            <consortium name="The Broad Institute Genomics Platform"/>
            <person name="Cuomo C."/>
            <person name="de Hoog S."/>
            <person name="Gorbushina A."/>
            <person name="Stielow B."/>
            <person name="Teixiera M."/>
            <person name="Abouelleil A."/>
            <person name="Chapman S.B."/>
            <person name="Priest M."/>
            <person name="Young S.K."/>
            <person name="Wortman J."/>
            <person name="Nusbaum C."/>
            <person name="Birren B."/>
        </authorList>
    </citation>
    <scope>NUCLEOTIDE SEQUENCE [LARGE SCALE GENOMIC DNA]</scope>
    <source>
        <strain evidence="2 3">CBS 43764</strain>
    </source>
</reference>
<dbReference type="OrthoDB" id="5771378at2759"/>
<dbReference type="Proteomes" id="UP000053259">
    <property type="component" value="Unassembled WGS sequence"/>
</dbReference>
<dbReference type="STRING" id="253628.A0A0D2ATD1"/>
<dbReference type="InterPro" id="IPR000182">
    <property type="entry name" value="GNAT_dom"/>
</dbReference>
<dbReference type="InterPro" id="IPR052729">
    <property type="entry name" value="Acyl/Acetyltrans_Enzymes"/>
</dbReference>
<dbReference type="RefSeq" id="XP_016212273.1">
    <property type="nucleotide sequence ID" value="XM_016359825.1"/>
</dbReference>
<dbReference type="InterPro" id="IPR016181">
    <property type="entry name" value="Acyl_CoA_acyltransferase"/>
</dbReference>
<dbReference type="EMBL" id="KN847549">
    <property type="protein sequence ID" value="KIW02404.1"/>
    <property type="molecule type" value="Genomic_DNA"/>
</dbReference>
<keyword evidence="3" id="KW-1185">Reference proteome</keyword>
<dbReference type="CDD" id="cd04301">
    <property type="entry name" value="NAT_SF"/>
    <property type="match status" value="1"/>
</dbReference>
<evidence type="ECO:0000313" key="2">
    <source>
        <dbReference type="EMBL" id="KIW02404.1"/>
    </source>
</evidence>
<dbReference type="GeneID" id="27314197"/>
<dbReference type="PANTHER" id="PTHR47237:SF1">
    <property type="entry name" value="SLL0310 PROTEIN"/>
    <property type="match status" value="1"/>
</dbReference>
<dbReference type="Pfam" id="PF18014">
    <property type="entry name" value="Acetyltransf_18"/>
    <property type="match status" value="1"/>
</dbReference>
<feature type="domain" description="N-acetyltransferase" evidence="1">
    <location>
        <begin position="14"/>
        <end position="154"/>
    </location>
</feature>
<evidence type="ECO:0000259" key="1">
    <source>
        <dbReference type="PROSITE" id="PS51186"/>
    </source>
</evidence>
<dbReference type="AlphaFoldDB" id="A0A0D2ATD1"/>